<dbReference type="InterPro" id="IPR018649">
    <property type="entry name" value="SHOCT"/>
</dbReference>
<keyword evidence="1" id="KW-0472">Membrane</keyword>
<dbReference type="RefSeq" id="WP_083223012.1">
    <property type="nucleotide sequence ID" value="NZ_FLYE01000023.1"/>
</dbReference>
<evidence type="ECO:0000256" key="1">
    <source>
        <dbReference type="SAM" id="Phobius"/>
    </source>
</evidence>
<keyword evidence="1" id="KW-1133">Transmembrane helix</keyword>
<dbReference type="AlphaFoldDB" id="A0A1C3RHG4"/>
<dbReference type="EMBL" id="FLYE01000023">
    <property type="protein sequence ID" value="SCA56720.1"/>
    <property type="molecule type" value="Genomic_DNA"/>
</dbReference>
<keyword evidence="1" id="KW-0812">Transmembrane</keyword>
<dbReference type="Proteomes" id="UP000231658">
    <property type="component" value="Unassembled WGS sequence"/>
</dbReference>
<evidence type="ECO:0000313" key="3">
    <source>
        <dbReference type="EMBL" id="SCA56720.1"/>
    </source>
</evidence>
<feature type="transmembrane region" description="Helical" evidence="1">
    <location>
        <begin position="20"/>
        <end position="43"/>
    </location>
</feature>
<accession>A0A1C3RHG4</accession>
<evidence type="ECO:0000259" key="2">
    <source>
        <dbReference type="Pfam" id="PF09851"/>
    </source>
</evidence>
<keyword evidence="4" id="KW-1185">Reference proteome</keyword>
<dbReference type="STRING" id="1867952.MTBPR1_30090"/>
<evidence type="ECO:0000313" key="4">
    <source>
        <dbReference type="Proteomes" id="UP000231658"/>
    </source>
</evidence>
<protein>
    <recommendedName>
        <fullName evidence="2">SHOCT domain-containing protein</fullName>
    </recommendedName>
</protein>
<feature type="domain" description="SHOCT" evidence="2">
    <location>
        <begin position="55"/>
        <end position="80"/>
    </location>
</feature>
<proteinExistence type="predicted"/>
<reference evidence="3 4" key="1">
    <citation type="submission" date="2016-07" db="EMBL/GenBank/DDBJ databases">
        <authorList>
            <person name="Lefevre C.T."/>
        </authorList>
    </citation>
    <scope>NUCLEOTIDE SEQUENCE [LARGE SCALE GENOMIC DNA]</scope>
    <source>
        <strain evidence="3">PR1</strain>
    </source>
</reference>
<organism evidence="3 4">
    <name type="scientific">Candidatus Terasakiella magnetica</name>
    <dbReference type="NCBI Taxonomy" id="1867952"/>
    <lineage>
        <taxon>Bacteria</taxon>
        <taxon>Pseudomonadati</taxon>
        <taxon>Pseudomonadota</taxon>
        <taxon>Alphaproteobacteria</taxon>
        <taxon>Rhodospirillales</taxon>
        <taxon>Terasakiellaceae</taxon>
        <taxon>Terasakiella</taxon>
    </lineage>
</organism>
<dbReference type="OrthoDB" id="1123500at2"/>
<gene>
    <name evidence="3" type="ORF">MTBPR1_30090</name>
</gene>
<name>A0A1C3RHG4_9PROT</name>
<sequence length="82" mass="9227">MWDSGWTHHAMYGDGSWFGFMGMHGIFMLILAVLAVVLVISLFRQGTKIVGHDPALTVLGEKYAKGDLSRDEYLQKKKDLKV</sequence>
<dbReference type="Pfam" id="PF09851">
    <property type="entry name" value="SHOCT"/>
    <property type="match status" value="1"/>
</dbReference>